<dbReference type="RefSeq" id="WP_045458445.1">
    <property type="nucleotide sequence ID" value="NZ_BBLT01000001.1"/>
</dbReference>
<dbReference type="PANTHER" id="PTHR30353:SF0">
    <property type="entry name" value="TRANSMEMBRANE PROTEIN"/>
    <property type="match status" value="1"/>
</dbReference>
<comment type="similarity">
    <text evidence="2 7">Belongs to the DedA family.</text>
</comment>
<dbReference type="PANTHER" id="PTHR30353">
    <property type="entry name" value="INNER MEMBRANE PROTEIN DEDA-RELATED"/>
    <property type="match status" value="1"/>
</dbReference>
<evidence type="ECO:0000256" key="5">
    <source>
        <dbReference type="ARBA" id="ARBA00022989"/>
    </source>
</evidence>
<dbReference type="InterPro" id="IPR032818">
    <property type="entry name" value="DedA-like"/>
</dbReference>
<dbReference type="Proteomes" id="UP000030185">
    <property type="component" value="Unassembled WGS sequence"/>
</dbReference>
<dbReference type="eggNOG" id="COG0586">
    <property type="taxonomic scope" value="Bacteria"/>
</dbReference>
<dbReference type="InterPro" id="IPR032816">
    <property type="entry name" value="VTT_dom"/>
</dbReference>
<dbReference type="EMBL" id="BBLT01000001">
    <property type="protein sequence ID" value="GAL83499.1"/>
    <property type="molecule type" value="Genomic_DNA"/>
</dbReference>
<organism evidence="9 10">
    <name type="scientific">Sporocytophaga myxococcoides</name>
    <dbReference type="NCBI Taxonomy" id="153721"/>
    <lineage>
        <taxon>Bacteria</taxon>
        <taxon>Pseudomonadati</taxon>
        <taxon>Bacteroidota</taxon>
        <taxon>Cytophagia</taxon>
        <taxon>Cytophagales</taxon>
        <taxon>Cytophagaceae</taxon>
        <taxon>Sporocytophaga</taxon>
    </lineage>
</organism>
<feature type="domain" description="VTT" evidence="8">
    <location>
        <begin position="42"/>
        <end position="169"/>
    </location>
</feature>
<comment type="subcellular location">
    <subcellularLocation>
        <location evidence="1 7">Cell membrane</location>
        <topology evidence="1 7">Multi-pass membrane protein</topology>
    </subcellularLocation>
</comment>
<sequence>MDSILHLFQQLIDPEKLILFGGVTLILIVVFVENGLFFGFFLPGDTLLFTTGIFCATGILNTSILFLLGTISLAAVLGNLAGYAFGKKMGEALLSRKDSLLFKKKYIMAAEAFFIKYGGLALIMGRFLPIIRTFAPIFAGVVKFNFKKFFAYNVIGGLLWVFSMLLLGYFLGIMFPQIKEHLELFIGGIVVITWIPVIKTYLSERRKVKKTNEQI</sequence>
<feature type="transmembrane region" description="Helical" evidence="7">
    <location>
        <begin position="62"/>
        <end position="85"/>
    </location>
</feature>
<keyword evidence="3 7" id="KW-1003">Cell membrane</keyword>
<evidence type="ECO:0000256" key="7">
    <source>
        <dbReference type="RuleBase" id="RU367016"/>
    </source>
</evidence>
<keyword evidence="4 7" id="KW-0812">Transmembrane</keyword>
<feature type="transmembrane region" description="Helical" evidence="7">
    <location>
        <begin position="106"/>
        <end position="124"/>
    </location>
</feature>
<feature type="transmembrane region" description="Helical" evidence="7">
    <location>
        <begin position="17"/>
        <end position="42"/>
    </location>
</feature>
<evidence type="ECO:0000313" key="10">
    <source>
        <dbReference type="Proteomes" id="UP000030185"/>
    </source>
</evidence>
<feature type="transmembrane region" description="Helical" evidence="7">
    <location>
        <begin position="184"/>
        <end position="202"/>
    </location>
</feature>
<evidence type="ECO:0000256" key="3">
    <source>
        <dbReference type="ARBA" id="ARBA00022475"/>
    </source>
</evidence>
<dbReference type="STRING" id="153721.MYP_726"/>
<dbReference type="Pfam" id="PF09335">
    <property type="entry name" value="VTT_dom"/>
    <property type="match status" value="1"/>
</dbReference>
<reference evidence="9 10" key="1">
    <citation type="submission" date="2014-09" db="EMBL/GenBank/DDBJ databases">
        <title>Sporocytophaga myxococcoides PG-01 genome sequencing.</title>
        <authorList>
            <person name="Liu L."/>
            <person name="Gao P.J."/>
            <person name="Chen G.J."/>
            <person name="Wang L.S."/>
        </authorList>
    </citation>
    <scope>NUCLEOTIDE SEQUENCE [LARGE SCALE GENOMIC DNA]</scope>
    <source>
        <strain evidence="9 10">PG-01</strain>
    </source>
</reference>
<name>A0A098LAM6_9BACT</name>
<evidence type="ECO:0000256" key="2">
    <source>
        <dbReference type="ARBA" id="ARBA00010792"/>
    </source>
</evidence>
<proteinExistence type="inferred from homology"/>
<evidence type="ECO:0000256" key="6">
    <source>
        <dbReference type="ARBA" id="ARBA00023136"/>
    </source>
</evidence>
<dbReference type="OrthoDB" id="9813426at2"/>
<dbReference type="AlphaFoldDB" id="A0A098LAM6"/>
<keyword evidence="10" id="KW-1185">Reference proteome</keyword>
<gene>
    <name evidence="9" type="ORF">MYP_726</name>
</gene>
<dbReference type="GO" id="GO:0005886">
    <property type="term" value="C:plasma membrane"/>
    <property type="evidence" value="ECO:0007669"/>
    <property type="project" value="UniProtKB-SubCell"/>
</dbReference>
<keyword evidence="6 7" id="KW-0472">Membrane</keyword>
<accession>A0A098LAM6</accession>
<protein>
    <submittedName>
        <fullName evidence="9">Alkaline phosphatase</fullName>
    </submittedName>
</protein>
<feature type="transmembrane region" description="Helical" evidence="7">
    <location>
        <begin position="158"/>
        <end position="178"/>
    </location>
</feature>
<comment type="caution">
    <text evidence="9">The sequence shown here is derived from an EMBL/GenBank/DDBJ whole genome shotgun (WGS) entry which is preliminary data.</text>
</comment>
<evidence type="ECO:0000256" key="1">
    <source>
        <dbReference type="ARBA" id="ARBA00004651"/>
    </source>
</evidence>
<keyword evidence="5 7" id="KW-1133">Transmembrane helix</keyword>
<evidence type="ECO:0000256" key="4">
    <source>
        <dbReference type="ARBA" id="ARBA00022692"/>
    </source>
</evidence>
<evidence type="ECO:0000259" key="8">
    <source>
        <dbReference type="Pfam" id="PF09335"/>
    </source>
</evidence>
<evidence type="ECO:0000313" key="9">
    <source>
        <dbReference type="EMBL" id="GAL83499.1"/>
    </source>
</evidence>